<protein>
    <submittedName>
        <fullName evidence="2">Uncharacterized protein</fullName>
    </submittedName>
</protein>
<feature type="region of interest" description="Disordered" evidence="1">
    <location>
        <begin position="37"/>
        <end position="97"/>
    </location>
</feature>
<organism evidence="2 3">
    <name type="scientific">Characodon lateralis</name>
    <dbReference type="NCBI Taxonomy" id="208331"/>
    <lineage>
        <taxon>Eukaryota</taxon>
        <taxon>Metazoa</taxon>
        <taxon>Chordata</taxon>
        <taxon>Craniata</taxon>
        <taxon>Vertebrata</taxon>
        <taxon>Euteleostomi</taxon>
        <taxon>Actinopterygii</taxon>
        <taxon>Neopterygii</taxon>
        <taxon>Teleostei</taxon>
        <taxon>Neoteleostei</taxon>
        <taxon>Acanthomorphata</taxon>
        <taxon>Ovalentaria</taxon>
        <taxon>Atherinomorphae</taxon>
        <taxon>Cyprinodontiformes</taxon>
        <taxon>Goodeidae</taxon>
        <taxon>Characodon</taxon>
    </lineage>
</organism>
<name>A0ABU7F0D5_9TELE</name>
<dbReference type="EMBL" id="JAHUTJ010074025">
    <property type="protein sequence ID" value="MED6292887.1"/>
    <property type="molecule type" value="Genomic_DNA"/>
</dbReference>
<keyword evidence="3" id="KW-1185">Reference proteome</keyword>
<proteinExistence type="predicted"/>
<evidence type="ECO:0000313" key="3">
    <source>
        <dbReference type="Proteomes" id="UP001352852"/>
    </source>
</evidence>
<evidence type="ECO:0000313" key="2">
    <source>
        <dbReference type="EMBL" id="MED6292887.1"/>
    </source>
</evidence>
<evidence type="ECO:0000256" key="1">
    <source>
        <dbReference type="SAM" id="MobiDB-lite"/>
    </source>
</evidence>
<dbReference type="Proteomes" id="UP001352852">
    <property type="component" value="Unassembled WGS sequence"/>
</dbReference>
<accession>A0ABU7F0D5</accession>
<feature type="compositionally biased region" description="Acidic residues" evidence="1">
    <location>
        <begin position="37"/>
        <end position="51"/>
    </location>
</feature>
<comment type="caution">
    <text evidence="2">The sequence shown here is derived from an EMBL/GenBank/DDBJ whole genome shotgun (WGS) entry which is preliminary data.</text>
</comment>
<feature type="compositionally biased region" description="Acidic residues" evidence="1">
    <location>
        <begin position="67"/>
        <end position="78"/>
    </location>
</feature>
<reference evidence="2 3" key="1">
    <citation type="submission" date="2021-06" db="EMBL/GenBank/DDBJ databases">
        <authorList>
            <person name="Palmer J.M."/>
        </authorList>
    </citation>
    <scope>NUCLEOTIDE SEQUENCE [LARGE SCALE GENOMIC DNA]</scope>
    <source>
        <strain evidence="2 3">CL_MEX2019</strain>
        <tissue evidence="2">Muscle</tissue>
    </source>
</reference>
<gene>
    <name evidence="2" type="ORF">CHARACLAT_005181</name>
</gene>
<feature type="region of interest" description="Disordered" evidence="1">
    <location>
        <begin position="1"/>
        <end position="21"/>
    </location>
</feature>
<sequence>MVANTREHAGGSSIHKHRPQHFSVQRVLELLELIDGDNSDLDLSDNDDPILDENYQPSPQEQSRSEDEGDSSEDEDPIPEPTHHSRGQKSLRCVDND</sequence>